<dbReference type="RefSeq" id="XP_056682350.1">
    <property type="nucleotide sequence ID" value="XM_056826372.1"/>
</dbReference>
<evidence type="ECO:0000313" key="6">
    <source>
        <dbReference type="RefSeq" id="XP_056682350.1"/>
    </source>
</evidence>
<dbReference type="RefSeq" id="XP_056682351.1">
    <property type="nucleotide sequence ID" value="XM_056826373.1"/>
</dbReference>
<protein>
    <submittedName>
        <fullName evidence="4 5">Uncharacterized protein isoform X1</fullName>
    </submittedName>
</protein>
<dbReference type="Proteomes" id="UP000813463">
    <property type="component" value="Chromosome 4"/>
</dbReference>
<name>A0ABM3QG62_SPIOL</name>
<dbReference type="CDD" id="cd11393">
    <property type="entry name" value="bHLH_AtbHLH_like"/>
    <property type="match status" value="1"/>
</dbReference>
<keyword evidence="1" id="KW-0175">Coiled coil</keyword>
<dbReference type="RefSeq" id="XP_056682349.1">
    <property type="nucleotide sequence ID" value="XM_056826371.1"/>
</dbReference>
<evidence type="ECO:0000313" key="9">
    <source>
        <dbReference type="RefSeq" id="XP_056682353.1"/>
    </source>
</evidence>
<dbReference type="GeneID" id="110802669"/>
<evidence type="ECO:0000313" key="8">
    <source>
        <dbReference type="RefSeq" id="XP_056682352.1"/>
    </source>
</evidence>
<dbReference type="RefSeq" id="XP_056682353.1">
    <property type="nucleotide sequence ID" value="XM_056826375.1"/>
</dbReference>
<dbReference type="RefSeq" id="XP_056682352.1">
    <property type="nucleotide sequence ID" value="XM_056826374.1"/>
</dbReference>
<evidence type="ECO:0000313" key="7">
    <source>
        <dbReference type="RefSeq" id="XP_056682351.1"/>
    </source>
</evidence>
<evidence type="ECO:0000313" key="5">
    <source>
        <dbReference type="RefSeq" id="XP_056682349.1"/>
    </source>
</evidence>
<evidence type="ECO:0000313" key="3">
    <source>
        <dbReference type="Proteomes" id="UP000813463"/>
    </source>
</evidence>
<feature type="coiled-coil region" evidence="1">
    <location>
        <begin position="36"/>
        <end position="85"/>
    </location>
</feature>
<feature type="region of interest" description="Disordered" evidence="2">
    <location>
        <begin position="201"/>
        <end position="220"/>
    </location>
</feature>
<evidence type="ECO:0000256" key="2">
    <source>
        <dbReference type="SAM" id="MobiDB-lite"/>
    </source>
</evidence>
<organism evidence="3 4">
    <name type="scientific">Spinacia oleracea</name>
    <name type="common">Spinach</name>
    <dbReference type="NCBI Taxonomy" id="3562"/>
    <lineage>
        <taxon>Eukaryota</taxon>
        <taxon>Viridiplantae</taxon>
        <taxon>Streptophyta</taxon>
        <taxon>Embryophyta</taxon>
        <taxon>Tracheophyta</taxon>
        <taxon>Spermatophyta</taxon>
        <taxon>Magnoliopsida</taxon>
        <taxon>eudicotyledons</taxon>
        <taxon>Gunneridae</taxon>
        <taxon>Pentapetalae</taxon>
        <taxon>Caryophyllales</taxon>
        <taxon>Chenopodiaceae</taxon>
        <taxon>Chenopodioideae</taxon>
        <taxon>Anserineae</taxon>
        <taxon>Spinacia</taxon>
    </lineage>
</organism>
<accession>A0ABM3QG62</accession>
<dbReference type="RefSeq" id="XP_056682348.1">
    <property type="nucleotide sequence ID" value="XM_056826370.1"/>
</dbReference>
<reference evidence="3" key="1">
    <citation type="journal article" date="2021" name="Nat. Commun.">
        <title>Genomic analyses provide insights into spinach domestication and the genetic basis of agronomic traits.</title>
        <authorList>
            <person name="Cai X."/>
            <person name="Sun X."/>
            <person name="Xu C."/>
            <person name="Sun H."/>
            <person name="Wang X."/>
            <person name="Ge C."/>
            <person name="Zhang Z."/>
            <person name="Wang Q."/>
            <person name="Fei Z."/>
            <person name="Jiao C."/>
            <person name="Wang Q."/>
        </authorList>
    </citation>
    <scope>NUCLEOTIDE SEQUENCE [LARGE SCALE GENOMIC DNA]</scope>
    <source>
        <strain evidence="3">cv. Varoflay</strain>
    </source>
</reference>
<evidence type="ECO:0000313" key="4">
    <source>
        <dbReference type="RefSeq" id="XP_056682348.1"/>
    </source>
</evidence>
<sequence length="220" mass="25791">MSDEHNVEYFRDFSPSSVIEEVDDNLYQVDDNLYQVDDLEEEEEEEEDTLLLNEEANEDDQASILDDVANYIKSLKLQIEVLEETAKANPLNMKMEPNTPVISHVLHLKKHIDIYRSNIGPSQWDRPAMQAYCLMYTLPDIEPWFWLKTQCYQELINFRPLEPTWNFYDSVQWPRCFASMALSCSEFEYYYVHGPSDTRFPTNNSESRDSGTTTLTQLGD</sequence>
<evidence type="ECO:0000256" key="1">
    <source>
        <dbReference type="SAM" id="Coils"/>
    </source>
</evidence>
<reference evidence="4 5" key="2">
    <citation type="submission" date="2025-05" db="UniProtKB">
        <authorList>
            <consortium name="RefSeq"/>
        </authorList>
    </citation>
    <scope>IDENTIFICATION</scope>
    <source>
        <tissue evidence="4 5">Leaf</tissue>
    </source>
</reference>
<dbReference type="InterPro" id="IPR045239">
    <property type="entry name" value="bHLH95_bHLH"/>
</dbReference>
<proteinExistence type="predicted"/>
<gene>
    <name evidence="4 5 6 7 8 9" type="primary">LOC110802669</name>
</gene>
<keyword evidence="3" id="KW-1185">Reference proteome</keyword>